<proteinExistence type="predicted"/>
<organism evidence="2 3">
    <name type="scientific">Halochromatium glycolicum</name>
    <dbReference type="NCBI Taxonomy" id="85075"/>
    <lineage>
        <taxon>Bacteria</taxon>
        <taxon>Pseudomonadati</taxon>
        <taxon>Pseudomonadota</taxon>
        <taxon>Gammaproteobacteria</taxon>
        <taxon>Chromatiales</taxon>
        <taxon>Chromatiaceae</taxon>
        <taxon>Halochromatium</taxon>
    </lineage>
</organism>
<evidence type="ECO:0000313" key="3">
    <source>
        <dbReference type="Proteomes" id="UP001296776"/>
    </source>
</evidence>
<protein>
    <recommendedName>
        <fullName evidence="1">DUF6883 domain-containing protein</fullName>
    </recommendedName>
</protein>
<evidence type="ECO:0000259" key="1">
    <source>
        <dbReference type="Pfam" id="PF21814"/>
    </source>
</evidence>
<dbReference type="AlphaFoldDB" id="A0AAJ0U6Z3"/>
<reference evidence="2" key="1">
    <citation type="submission" date="2017-08" db="EMBL/GenBank/DDBJ databases">
        <authorList>
            <person name="Imhoff J.F."/>
            <person name="Rahn T."/>
            <person name="Kuenzel S."/>
            <person name="Neulinger S.C."/>
        </authorList>
    </citation>
    <scope>NUCLEOTIDE SEQUENCE</scope>
    <source>
        <strain evidence="2">DSM 11080</strain>
    </source>
</reference>
<comment type="caution">
    <text evidence="2">The sequence shown here is derived from an EMBL/GenBank/DDBJ whole genome shotgun (WGS) entry which is preliminary data.</text>
</comment>
<sequence>MRIPNGHRANLGTKLEDYVLNPAHIEGRHKARVFGSALGITVANSRLLHKALEDAAASSDSAVHKGHNGFGNVYALQLTVATAHGTATVQSAWIIRDGEDFPRLTSCYVV</sequence>
<accession>A0AAJ0U6Z3</accession>
<evidence type="ECO:0000313" key="2">
    <source>
        <dbReference type="EMBL" id="MBK1706449.1"/>
    </source>
</evidence>
<dbReference type="InterPro" id="IPR049250">
    <property type="entry name" value="DUF6883"/>
</dbReference>
<gene>
    <name evidence="2" type="ORF">CKO40_18320</name>
</gene>
<dbReference type="EMBL" id="NRSJ01000042">
    <property type="protein sequence ID" value="MBK1706449.1"/>
    <property type="molecule type" value="Genomic_DNA"/>
</dbReference>
<dbReference type="Pfam" id="PF21814">
    <property type="entry name" value="DUF6883"/>
    <property type="match status" value="1"/>
</dbReference>
<dbReference type="Proteomes" id="UP001296776">
    <property type="component" value="Unassembled WGS sequence"/>
</dbReference>
<feature type="domain" description="DUF6883" evidence="1">
    <location>
        <begin position="13"/>
        <end position="109"/>
    </location>
</feature>
<name>A0AAJ0U6Z3_9GAMM</name>
<keyword evidence="3" id="KW-1185">Reference proteome</keyword>
<dbReference type="RefSeq" id="WP_200347903.1">
    <property type="nucleotide sequence ID" value="NZ_NRSJ01000042.1"/>
</dbReference>
<reference evidence="2" key="2">
    <citation type="journal article" date="2020" name="Microorganisms">
        <title>Osmotic Adaptation and Compatible Solute Biosynthesis of Phototrophic Bacteria as Revealed from Genome Analyses.</title>
        <authorList>
            <person name="Imhoff J.F."/>
            <person name="Rahn T."/>
            <person name="Kunzel S."/>
            <person name="Keller A."/>
            <person name="Neulinger S.C."/>
        </authorList>
    </citation>
    <scope>NUCLEOTIDE SEQUENCE</scope>
    <source>
        <strain evidence="2">DSM 11080</strain>
    </source>
</reference>